<organism evidence="1 2">
    <name type="scientific">Arthrobotrys musiformis</name>
    <dbReference type="NCBI Taxonomy" id="47236"/>
    <lineage>
        <taxon>Eukaryota</taxon>
        <taxon>Fungi</taxon>
        <taxon>Dikarya</taxon>
        <taxon>Ascomycota</taxon>
        <taxon>Pezizomycotina</taxon>
        <taxon>Orbiliomycetes</taxon>
        <taxon>Orbiliales</taxon>
        <taxon>Orbiliaceae</taxon>
        <taxon>Arthrobotrys</taxon>
    </lineage>
</organism>
<name>A0AAV9W8S4_9PEZI</name>
<evidence type="ECO:0000313" key="2">
    <source>
        <dbReference type="Proteomes" id="UP001370758"/>
    </source>
</evidence>
<dbReference type="AlphaFoldDB" id="A0AAV9W8S4"/>
<gene>
    <name evidence="1" type="ORF">TWF481_009203</name>
</gene>
<reference evidence="1 2" key="1">
    <citation type="submission" date="2023-08" db="EMBL/GenBank/DDBJ databases">
        <authorList>
            <person name="Palmer J.M."/>
        </authorList>
    </citation>
    <scope>NUCLEOTIDE SEQUENCE [LARGE SCALE GENOMIC DNA]</scope>
    <source>
        <strain evidence="1 2">TWF481</strain>
    </source>
</reference>
<proteinExistence type="predicted"/>
<protein>
    <recommendedName>
        <fullName evidence="3">Mitochondrial adapter protein MCP1 transmembrane domain-containing protein</fullName>
    </recommendedName>
</protein>
<evidence type="ECO:0008006" key="3">
    <source>
        <dbReference type="Google" id="ProtNLM"/>
    </source>
</evidence>
<dbReference type="EMBL" id="JAVHJL010000006">
    <property type="protein sequence ID" value="KAK6501361.1"/>
    <property type="molecule type" value="Genomic_DNA"/>
</dbReference>
<sequence length="146" mass="15662">MHISFLLHSLLELPPSLLLLFSPVSFIPPTPHAARNVNTDVNISPILRQYGAILLSSSILSFLFSITPDDIPITSVGGVWTLHKASAIAFTFYHLFPVYRAFKRIQSGEKAFIIPGVEGGKGMGGPGVHLVAHAVVGGLLGLFVFS</sequence>
<accession>A0AAV9W8S4</accession>
<evidence type="ECO:0000313" key="1">
    <source>
        <dbReference type="EMBL" id="KAK6501361.1"/>
    </source>
</evidence>
<dbReference type="Proteomes" id="UP001370758">
    <property type="component" value="Unassembled WGS sequence"/>
</dbReference>
<keyword evidence="2" id="KW-1185">Reference proteome</keyword>
<comment type="caution">
    <text evidence="1">The sequence shown here is derived from an EMBL/GenBank/DDBJ whole genome shotgun (WGS) entry which is preliminary data.</text>
</comment>